<dbReference type="eggNOG" id="COG2304">
    <property type="taxonomic scope" value="Bacteria"/>
</dbReference>
<dbReference type="PROSITE" id="PS50234">
    <property type="entry name" value="VWFA"/>
    <property type="match status" value="1"/>
</dbReference>
<dbReference type="SMART" id="SM00327">
    <property type="entry name" value="VWA"/>
    <property type="match status" value="1"/>
</dbReference>
<dbReference type="EMBL" id="ADVR01000012">
    <property type="protein sequence ID" value="EFO81463.1"/>
    <property type="molecule type" value="Genomic_DNA"/>
</dbReference>
<feature type="region of interest" description="Disordered" evidence="4">
    <location>
        <begin position="30"/>
        <end position="74"/>
    </location>
</feature>
<dbReference type="PANTHER" id="PTHR47763">
    <property type="entry name" value="ALPHA-PROTEIN KINASE VWKA"/>
    <property type="match status" value="1"/>
</dbReference>
<dbReference type="GO" id="GO:0005737">
    <property type="term" value="C:cytoplasm"/>
    <property type="evidence" value="ECO:0007669"/>
    <property type="project" value="TreeGrafter"/>
</dbReference>
<dbReference type="Proteomes" id="UP000054010">
    <property type="component" value="Unassembled WGS sequence"/>
</dbReference>
<evidence type="ECO:0000256" key="1">
    <source>
        <dbReference type="ARBA" id="ARBA00004613"/>
    </source>
</evidence>
<evidence type="ECO:0000256" key="4">
    <source>
        <dbReference type="SAM" id="MobiDB-lite"/>
    </source>
</evidence>
<protein>
    <recommendedName>
        <fullName evidence="6">VWFA domain-containing protein</fullName>
    </recommendedName>
</protein>
<evidence type="ECO:0000259" key="6">
    <source>
        <dbReference type="PROSITE" id="PS50234"/>
    </source>
</evidence>
<reference evidence="7 8" key="1">
    <citation type="journal article" date="2011" name="J. Bacteriol.">
        <title>Draft genome sequence of the anoxygenic filamentous phototrophic bacterium Oscillochloris trichoides subsp. DG-6.</title>
        <authorList>
            <person name="Kuznetsov B.B."/>
            <person name="Ivanovsky R.N."/>
            <person name="Keppen O.I."/>
            <person name="Sukhacheva M.V."/>
            <person name="Bumazhkin B.K."/>
            <person name="Patutina E.O."/>
            <person name="Beletsky A.V."/>
            <person name="Mardanov A.V."/>
            <person name="Baslerov R.V."/>
            <person name="Panteleeva A.N."/>
            <person name="Kolganova T.V."/>
            <person name="Ravin N.V."/>
            <person name="Skryabin K.G."/>
        </authorList>
    </citation>
    <scope>NUCLEOTIDE SEQUENCE [LARGE SCALE GENOMIC DNA]</scope>
    <source>
        <strain evidence="7 8">DG-6</strain>
    </source>
</reference>
<feature type="domain" description="VWFA" evidence="6">
    <location>
        <begin position="255"/>
        <end position="453"/>
    </location>
</feature>
<dbReference type="AlphaFoldDB" id="E1IBP4"/>
<evidence type="ECO:0000256" key="2">
    <source>
        <dbReference type="ARBA" id="ARBA00022525"/>
    </source>
</evidence>
<name>E1IBP4_9CHLR</name>
<evidence type="ECO:0000313" key="8">
    <source>
        <dbReference type="Proteomes" id="UP000054010"/>
    </source>
</evidence>
<comment type="caution">
    <text evidence="7">The sequence shown here is derived from an EMBL/GenBank/DDBJ whole genome shotgun (WGS) entry which is preliminary data.</text>
</comment>
<gene>
    <name evidence="7" type="ORF">OSCT_0745</name>
</gene>
<sequence>MFPYRRFPSMLLFFTVLLMLLAACGSSGASQVAAPTTTGSSGASQVAAPTTTGSSSDLAARENTASAPAPAATAMPMATSMPEAAAGLPATDASGDAEKPPIAGDVVAETEGGETSTASRPQGQVANLKAGEIDDNDDFAAYLDYLRTYQAGEVRPVDPSERYLIRVIDDNQRPVLDARISIYAEDELVFQGRTYAGGETIFMPRVIGVSPNATSFRLVANYGNASAEVNFERGSSAPVEVGLRGAQIDSTLRLDLLFMLDTTGSMGDELYRIQETIDSIAQRIDAFNPRPQIRYGLVAYKDEGDDYVTRPVAFTTDLAAFRAELNALSAQGGGDTPEAVDAALENSILKMEWSDTPAVRLVFLVADAGPHIFPQIQFTYLDGAREAVARGVKIYPIAASNTDAPAEYVFRQLAQQTMAGFIFLTYQEGQSAGAPGESTTLEAGDQPYTVERLDDLIVSIVQRELAAAVGVR</sequence>
<proteinExistence type="predicted"/>
<dbReference type="Pfam" id="PF25106">
    <property type="entry name" value="VWA_4"/>
    <property type="match status" value="1"/>
</dbReference>
<dbReference type="PROSITE" id="PS51257">
    <property type="entry name" value="PROKAR_LIPOPROTEIN"/>
    <property type="match status" value="1"/>
</dbReference>
<dbReference type="InterPro" id="IPR056861">
    <property type="entry name" value="HMCN1-like_VWA"/>
</dbReference>
<feature type="signal peptide" evidence="5">
    <location>
        <begin position="1"/>
        <end position="29"/>
    </location>
</feature>
<dbReference type="PANTHER" id="PTHR47763:SF1">
    <property type="entry name" value="DUF659 DOMAIN-CONTAINING PROTEIN"/>
    <property type="match status" value="1"/>
</dbReference>
<feature type="chain" id="PRO_5003146992" description="VWFA domain-containing protein" evidence="5">
    <location>
        <begin position="30"/>
        <end position="472"/>
    </location>
</feature>
<accession>E1IBP4</accession>
<keyword evidence="3 5" id="KW-0732">Signal</keyword>
<dbReference type="STRING" id="765420.OSCT_0745"/>
<dbReference type="GO" id="GO:0004674">
    <property type="term" value="F:protein serine/threonine kinase activity"/>
    <property type="evidence" value="ECO:0007669"/>
    <property type="project" value="TreeGrafter"/>
</dbReference>
<comment type="subcellular location">
    <subcellularLocation>
        <location evidence="1">Secreted</location>
    </subcellularLocation>
</comment>
<evidence type="ECO:0000313" key="7">
    <source>
        <dbReference type="EMBL" id="EFO81463.1"/>
    </source>
</evidence>
<dbReference type="Gene3D" id="3.40.50.410">
    <property type="entry name" value="von Willebrand factor, type A domain"/>
    <property type="match status" value="1"/>
</dbReference>
<dbReference type="CDD" id="cd00198">
    <property type="entry name" value="vWFA"/>
    <property type="match status" value="1"/>
</dbReference>
<feature type="compositionally biased region" description="Low complexity" evidence="4">
    <location>
        <begin position="61"/>
        <end position="74"/>
    </location>
</feature>
<organism evidence="7 8">
    <name type="scientific">Oscillochloris trichoides DG-6</name>
    <dbReference type="NCBI Taxonomy" id="765420"/>
    <lineage>
        <taxon>Bacteria</taxon>
        <taxon>Bacillati</taxon>
        <taxon>Chloroflexota</taxon>
        <taxon>Chloroflexia</taxon>
        <taxon>Chloroflexales</taxon>
        <taxon>Chloroflexineae</taxon>
        <taxon>Oscillochloridaceae</taxon>
        <taxon>Oscillochloris</taxon>
    </lineage>
</organism>
<feature type="compositionally biased region" description="Polar residues" evidence="4">
    <location>
        <begin position="30"/>
        <end position="57"/>
    </location>
</feature>
<evidence type="ECO:0000256" key="3">
    <source>
        <dbReference type="ARBA" id="ARBA00022729"/>
    </source>
</evidence>
<evidence type="ECO:0000256" key="5">
    <source>
        <dbReference type="SAM" id="SignalP"/>
    </source>
</evidence>
<dbReference type="InterPro" id="IPR002035">
    <property type="entry name" value="VWF_A"/>
</dbReference>
<dbReference type="HOGENOM" id="CLU_578519_0_0_0"/>
<keyword evidence="2" id="KW-0964">Secreted</keyword>
<dbReference type="InterPro" id="IPR036465">
    <property type="entry name" value="vWFA_dom_sf"/>
</dbReference>
<dbReference type="SUPFAM" id="SSF53300">
    <property type="entry name" value="vWA-like"/>
    <property type="match status" value="1"/>
</dbReference>
<dbReference type="InterPro" id="IPR052969">
    <property type="entry name" value="Thr-specific_kinase-like"/>
</dbReference>
<keyword evidence="8" id="KW-1185">Reference proteome</keyword>